<protein>
    <submittedName>
        <fullName evidence="2">Uncharacterized protein</fullName>
    </submittedName>
</protein>
<evidence type="ECO:0000313" key="3">
    <source>
        <dbReference type="Proteomes" id="UP001338125"/>
    </source>
</evidence>
<proteinExistence type="predicted"/>
<reference evidence="2 3" key="1">
    <citation type="submission" date="2024-01" db="EMBL/GenBank/DDBJ databases">
        <title>Complete genome of Cladobotryum mycophilum ATHUM6906.</title>
        <authorList>
            <person name="Christinaki A.C."/>
            <person name="Myridakis A.I."/>
            <person name="Kouvelis V.N."/>
        </authorList>
    </citation>
    <scope>NUCLEOTIDE SEQUENCE [LARGE SCALE GENOMIC DNA]</scope>
    <source>
        <strain evidence="2 3">ATHUM6906</strain>
    </source>
</reference>
<dbReference type="Pfam" id="PF20174">
    <property type="entry name" value="DUF6540"/>
    <property type="match status" value="1"/>
</dbReference>
<evidence type="ECO:0000256" key="1">
    <source>
        <dbReference type="SAM" id="MobiDB-lite"/>
    </source>
</evidence>
<gene>
    <name evidence="2" type="ORF">PT974_06950</name>
</gene>
<accession>A0ABR0SN25</accession>
<dbReference type="Proteomes" id="UP001338125">
    <property type="component" value="Unassembled WGS sequence"/>
</dbReference>
<organism evidence="2 3">
    <name type="scientific">Cladobotryum mycophilum</name>
    <dbReference type="NCBI Taxonomy" id="491253"/>
    <lineage>
        <taxon>Eukaryota</taxon>
        <taxon>Fungi</taxon>
        <taxon>Dikarya</taxon>
        <taxon>Ascomycota</taxon>
        <taxon>Pezizomycotina</taxon>
        <taxon>Sordariomycetes</taxon>
        <taxon>Hypocreomycetidae</taxon>
        <taxon>Hypocreales</taxon>
        <taxon>Hypocreaceae</taxon>
        <taxon>Cladobotryum</taxon>
    </lineage>
</organism>
<feature type="region of interest" description="Disordered" evidence="1">
    <location>
        <begin position="1"/>
        <end position="31"/>
    </location>
</feature>
<sequence>MIPPCPPPPPLLQPIARTRTPPPRPEPPAVASTGPVGAFLVELLTYNGHPFKDHWAYFVRSHASPDIGVKIHATGSVANGFEFEVKRYHNLNDTTDVPTKRIPLQWIDAGYFDQDAMLNFGQAKIDNVPVCGFEASLYKVPAPEKTLNSAATSGRRITQRDCQTWIVESADQLVKDGILSQEVADFLHSYK</sequence>
<dbReference type="EMBL" id="JAVFKD010000012">
    <property type="protein sequence ID" value="KAK5993518.1"/>
    <property type="molecule type" value="Genomic_DNA"/>
</dbReference>
<keyword evidence="3" id="KW-1185">Reference proteome</keyword>
<evidence type="ECO:0000313" key="2">
    <source>
        <dbReference type="EMBL" id="KAK5993518.1"/>
    </source>
</evidence>
<name>A0ABR0SN25_9HYPO</name>
<feature type="compositionally biased region" description="Pro residues" evidence="1">
    <location>
        <begin position="1"/>
        <end position="12"/>
    </location>
</feature>
<dbReference type="InterPro" id="IPR046670">
    <property type="entry name" value="DUF6540"/>
</dbReference>
<comment type="caution">
    <text evidence="2">The sequence shown here is derived from an EMBL/GenBank/DDBJ whole genome shotgun (WGS) entry which is preliminary data.</text>
</comment>